<dbReference type="InterPro" id="IPR027417">
    <property type="entry name" value="P-loop_NTPase"/>
</dbReference>
<comment type="caution">
    <text evidence="13">The sequence shown here is derived from an EMBL/GenBank/DDBJ whole genome shotgun (WGS) entry which is preliminary data.</text>
</comment>
<dbReference type="InParanoid" id="A0A2P6NTP9"/>
<dbReference type="SUPFAM" id="SSF52540">
    <property type="entry name" value="P-loop containing nucleoside triphosphate hydrolases"/>
    <property type="match status" value="1"/>
</dbReference>
<evidence type="ECO:0000256" key="4">
    <source>
        <dbReference type="ARBA" id="ARBA00022741"/>
    </source>
</evidence>
<dbReference type="GO" id="GO:0005834">
    <property type="term" value="C:heterotrimeric G-protein complex"/>
    <property type="evidence" value="ECO:0007669"/>
    <property type="project" value="TreeGrafter"/>
</dbReference>
<dbReference type="SMART" id="SM00275">
    <property type="entry name" value="G_alpha"/>
    <property type="match status" value="1"/>
</dbReference>
<keyword evidence="5 11" id="KW-0460">Magnesium</keyword>
<evidence type="ECO:0000256" key="11">
    <source>
        <dbReference type="PIRSR" id="PIRSR601019-2"/>
    </source>
</evidence>
<dbReference type="Pfam" id="PF00503">
    <property type="entry name" value="G-alpha"/>
    <property type="match status" value="1"/>
</dbReference>
<dbReference type="GO" id="GO:0005506">
    <property type="term" value="F:iron ion binding"/>
    <property type="evidence" value="ECO:0007669"/>
    <property type="project" value="InterPro"/>
</dbReference>
<dbReference type="FunFam" id="1.10.400.10:FF:000007">
    <property type="entry name" value="Guanine nucleotide-binding protein subunit alpha"/>
    <property type="match status" value="1"/>
</dbReference>
<dbReference type="InterPro" id="IPR044862">
    <property type="entry name" value="Pro_4_hyd_alph_FE2OG_OXY"/>
</dbReference>
<evidence type="ECO:0000256" key="9">
    <source>
        <dbReference type="ARBA" id="ARBA00023224"/>
    </source>
</evidence>
<dbReference type="GO" id="GO:0032502">
    <property type="term" value="P:developmental process"/>
    <property type="evidence" value="ECO:0007669"/>
    <property type="project" value="UniProtKB-ARBA"/>
</dbReference>
<evidence type="ECO:0000256" key="6">
    <source>
        <dbReference type="ARBA" id="ARBA00022964"/>
    </source>
</evidence>
<evidence type="ECO:0000256" key="8">
    <source>
        <dbReference type="ARBA" id="ARBA00023134"/>
    </source>
</evidence>
<evidence type="ECO:0000256" key="3">
    <source>
        <dbReference type="ARBA" id="ARBA00022723"/>
    </source>
</evidence>
<feature type="binding site" evidence="10">
    <location>
        <begin position="273"/>
        <end position="277"/>
    </location>
    <ligand>
        <name>GTP</name>
        <dbReference type="ChEBI" id="CHEBI:37565"/>
    </ligand>
</feature>
<dbReference type="Proteomes" id="UP000241769">
    <property type="component" value="Unassembled WGS sequence"/>
</dbReference>
<feature type="binding site" evidence="10">
    <location>
        <begin position="116"/>
        <end position="121"/>
    </location>
    <ligand>
        <name>GTP</name>
        <dbReference type="ChEBI" id="CHEBI:37565"/>
    </ligand>
</feature>
<evidence type="ECO:0000256" key="1">
    <source>
        <dbReference type="ARBA" id="ARBA00001961"/>
    </source>
</evidence>
<keyword evidence="14" id="KW-1185">Reference proteome</keyword>
<dbReference type="PANTHER" id="PTHR10218:SF180">
    <property type="entry name" value="GUANINE NUCLEOTIDE-BINDING PROTEIN ALPHA-4 SUBUNIT-RELATED"/>
    <property type="match status" value="1"/>
</dbReference>
<dbReference type="OrthoDB" id="427071at2759"/>
<keyword evidence="3 11" id="KW-0479">Metal-binding</keyword>
<dbReference type="SUPFAM" id="SSF47895">
    <property type="entry name" value="Transducin (alpha subunit), insertion domain"/>
    <property type="match status" value="1"/>
</dbReference>
<protein>
    <submittedName>
        <fullName evidence="13">G-protein subunit alpha 5</fullName>
    </submittedName>
</protein>
<dbReference type="GO" id="GO:0001664">
    <property type="term" value="F:G protein-coupled receptor binding"/>
    <property type="evidence" value="ECO:0007669"/>
    <property type="project" value="TreeGrafter"/>
</dbReference>
<dbReference type="GO" id="GO:0005737">
    <property type="term" value="C:cytoplasm"/>
    <property type="evidence" value="ECO:0007669"/>
    <property type="project" value="TreeGrafter"/>
</dbReference>
<evidence type="ECO:0000313" key="13">
    <source>
        <dbReference type="EMBL" id="PRP87355.1"/>
    </source>
</evidence>
<feature type="binding site" evidence="10">
    <location>
        <begin position="223"/>
        <end position="224"/>
    </location>
    <ligand>
        <name>GTP</name>
        <dbReference type="ChEBI" id="CHEBI:37565"/>
    </ligand>
</feature>
<reference evidence="13 14" key="1">
    <citation type="journal article" date="2018" name="Genome Biol. Evol.">
        <title>Multiple Roots of Fruiting Body Formation in Amoebozoa.</title>
        <authorList>
            <person name="Hillmann F."/>
            <person name="Forbes G."/>
            <person name="Novohradska S."/>
            <person name="Ferling I."/>
            <person name="Riege K."/>
            <person name="Groth M."/>
            <person name="Westermann M."/>
            <person name="Marz M."/>
            <person name="Spaller T."/>
            <person name="Winckler T."/>
            <person name="Schaap P."/>
            <person name="Glockner G."/>
        </authorList>
    </citation>
    <scope>NUCLEOTIDE SEQUENCE [LARGE SCALE GENOMIC DNA]</scope>
    <source>
        <strain evidence="13 14">Jena</strain>
    </source>
</reference>
<comment type="subunit">
    <text evidence="2">G proteins are composed of 3 units; alpha, beta and gamma. The alpha chain contains the guanine nucleotide binding site.</text>
</comment>
<organism evidence="13 14">
    <name type="scientific">Planoprotostelium fungivorum</name>
    <dbReference type="NCBI Taxonomy" id="1890364"/>
    <lineage>
        <taxon>Eukaryota</taxon>
        <taxon>Amoebozoa</taxon>
        <taxon>Evosea</taxon>
        <taxon>Variosea</taxon>
        <taxon>Cavosteliida</taxon>
        <taxon>Cavosteliaceae</taxon>
        <taxon>Planoprotostelium</taxon>
    </lineage>
</organism>
<evidence type="ECO:0000256" key="5">
    <source>
        <dbReference type="ARBA" id="ARBA00022842"/>
    </source>
</evidence>
<dbReference type="GO" id="GO:0031683">
    <property type="term" value="F:G-protein beta/gamma-subunit complex binding"/>
    <property type="evidence" value="ECO:0007669"/>
    <property type="project" value="InterPro"/>
</dbReference>
<dbReference type="Gene3D" id="2.60.120.620">
    <property type="entry name" value="q2cbj1_9rhob like domain"/>
    <property type="match status" value="1"/>
</dbReference>
<accession>A0A2P6NTP9</accession>
<feature type="binding site" evidence="10">
    <location>
        <position position="397"/>
    </location>
    <ligand>
        <name>GTP</name>
        <dbReference type="ChEBI" id="CHEBI:37565"/>
    </ligand>
</feature>
<comment type="cofactor">
    <cofactor evidence="1">
        <name>L-ascorbate</name>
        <dbReference type="ChEBI" id="CHEBI:38290"/>
    </cofactor>
</comment>
<dbReference type="GO" id="GO:0005525">
    <property type="term" value="F:GTP binding"/>
    <property type="evidence" value="ECO:0007669"/>
    <property type="project" value="UniProtKB-KW"/>
</dbReference>
<dbReference type="EMBL" id="MDYQ01000021">
    <property type="protein sequence ID" value="PRP87355.1"/>
    <property type="molecule type" value="Genomic_DNA"/>
</dbReference>
<dbReference type="GO" id="GO:0016705">
    <property type="term" value="F:oxidoreductase activity, acting on paired donors, with incorporation or reduction of molecular oxygen"/>
    <property type="evidence" value="ECO:0007669"/>
    <property type="project" value="InterPro"/>
</dbReference>
<dbReference type="CDD" id="cd00066">
    <property type="entry name" value="G-alpha"/>
    <property type="match status" value="1"/>
</dbReference>
<gene>
    <name evidence="13" type="ORF">PROFUN_01617</name>
</gene>
<dbReference type="GO" id="GO:0051213">
    <property type="term" value="F:dioxygenase activity"/>
    <property type="evidence" value="ECO:0007669"/>
    <property type="project" value="UniProtKB-KW"/>
</dbReference>
<dbReference type="Gene3D" id="3.40.50.300">
    <property type="entry name" value="P-loop containing nucleotide triphosphate hydrolases"/>
    <property type="match status" value="1"/>
</dbReference>
<dbReference type="Pfam" id="PF13640">
    <property type="entry name" value="2OG-FeII_Oxy_3"/>
    <property type="match status" value="1"/>
</dbReference>
<dbReference type="AlphaFoldDB" id="A0A2P6NTP9"/>
<dbReference type="InterPro" id="IPR001019">
    <property type="entry name" value="Gprotein_alpha_su"/>
</dbReference>
<evidence type="ECO:0000256" key="2">
    <source>
        <dbReference type="ARBA" id="ARBA00011356"/>
    </source>
</evidence>
<name>A0A2P6NTP9_9EUKA</name>
<dbReference type="Gene3D" id="1.10.400.10">
    <property type="entry name" value="GI Alpha 1, domain 2-like"/>
    <property type="match status" value="1"/>
</dbReference>
<dbReference type="GO" id="GO:0007188">
    <property type="term" value="P:adenylate cyclase-modulating G protein-coupled receptor signaling pathway"/>
    <property type="evidence" value="ECO:0007669"/>
    <property type="project" value="TreeGrafter"/>
</dbReference>
<keyword evidence="9" id="KW-0807">Transducer</keyword>
<feature type="binding site" evidence="11">
    <location>
        <position position="120"/>
    </location>
    <ligand>
        <name>Mg(2+)</name>
        <dbReference type="ChEBI" id="CHEBI:18420"/>
    </ligand>
</feature>
<keyword evidence="8 10" id="KW-0342">GTP-binding</keyword>
<evidence type="ECO:0000256" key="10">
    <source>
        <dbReference type="PIRSR" id="PIRSR601019-1"/>
    </source>
</evidence>
<dbReference type="STRING" id="1890364.A0A2P6NTP9"/>
<dbReference type="GO" id="GO:0006935">
    <property type="term" value="P:chemotaxis"/>
    <property type="evidence" value="ECO:0007669"/>
    <property type="project" value="UniProtKB-ARBA"/>
</dbReference>
<dbReference type="GO" id="GO:0031418">
    <property type="term" value="F:L-ascorbic acid binding"/>
    <property type="evidence" value="ECO:0007669"/>
    <property type="project" value="InterPro"/>
</dbReference>
<proteinExistence type="predicted"/>
<evidence type="ECO:0000259" key="12">
    <source>
        <dbReference type="SMART" id="SM00702"/>
    </source>
</evidence>
<sequence length="736" mass="85078">MRHLGLRRAKRSVLVRWTTLSGSKKNLSVGAITLFSNLLADNAYSEITYFQSRGGFSVVVGSGSLTCFHKQYINMACCASDGGKDGKRNKDVEKILAAEKKKYTTQVKLLLLGTGESGKSTVFKQMKIIQLNGGYTPEELATYKYIIYGNCITQMKTIIYAMDQLEIPFKDPENAKRRERISRVPAGGDAWNQQVGEDIKALWQDEGIQAVYEKRDEAYQLNDSAKYFFDNLDRFMSADYQPTQDDVLRARVRTTGIEEAEFTFSDCSFRMVDVGGQRSERRKWIHCFDSVTAVLFCASLNEYDQKLREDESQNRMIESLLLFEEMSNIQWFRTVPFILFLNKKDLFEEKVKRVPLTTCFPNYTGGPDFGAASSFIIQRFLEKNQSPHETFPHLTCAIDTENIDLIFKAVRKTIMTKAMGEMFVGGVPEGTVIQLRYRRGVTTATMREVTVILEPSNSFPQIIAQNPQHLIPFVRARDRVQSRLEELFDIQFLTHTEWSSLTCSNIAMHHDSNRTYLKQRHYSVTCYLNDSVEEKAHHEEIDFVGGAFVFRDSSTVGDHRPQKILPKEGRSVFYTSDATNVHEVESIQRGRRYTFMLWFTTDASEREDDRFIERLRLKKRKSLEEMMTEEMEHEYDNTPLLSTDPMGDTLHYLDSEIKRNHLHIPARIQLNDRELQVRSPARILQLFAFRQWRGREGRGMDQHQVESSTWNAYEEGLMERLGHAQNTWTDLGILCE</sequence>
<evidence type="ECO:0000256" key="7">
    <source>
        <dbReference type="ARBA" id="ARBA00023002"/>
    </source>
</evidence>
<dbReference type="FunFam" id="3.40.50.300:FF:000563">
    <property type="entry name" value="Guanine nucleotide-binding protein alpha subunit"/>
    <property type="match status" value="1"/>
</dbReference>
<dbReference type="InterPro" id="IPR011025">
    <property type="entry name" value="GproteinA_insert"/>
</dbReference>
<feature type="binding site" evidence="11">
    <location>
        <position position="254"/>
    </location>
    <ligand>
        <name>Mg(2+)</name>
        <dbReference type="ChEBI" id="CHEBI:18420"/>
    </ligand>
</feature>
<feature type="binding site" evidence="10">
    <location>
        <begin position="342"/>
        <end position="345"/>
    </location>
    <ligand>
        <name>GTP</name>
        <dbReference type="ChEBI" id="CHEBI:37565"/>
    </ligand>
</feature>
<dbReference type="SMART" id="SM00702">
    <property type="entry name" value="P4Hc"/>
    <property type="match status" value="1"/>
</dbReference>
<keyword evidence="6" id="KW-0223">Dioxygenase</keyword>
<feature type="domain" description="Prolyl 4-hydroxylase alpha subunit" evidence="12">
    <location>
        <begin position="406"/>
        <end position="600"/>
    </location>
</feature>
<dbReference type="PRINTS" id="PR00318">
    <property type="entry name" value="GPROTEINA"/>
</dbReference>
<dbReference type="PANTHER" id="PTHR10218">
    <property type="entry name" value="GTP-BINDING PROTEIN ALPHA SUBUNIT"/>
    <property type="match status" value="1"/>
</dbReference>
<keyword evidence="4 10" id="KW-0547">Nucleotide-binding</keyword>
<dbReference type="InterPro" id="IPR006620">
    <property type="entry name" value="Pro_4_hyd_alph"/>
</dbReference>
<feature type="binding site" evidence="10">
    <location>
        <begin position="248"/>
        <end position="254"/>
    </location>
    <ligand>
        <name>GTP</name>
        <dbReference type="ChEBI" id="CHEBI:37565"/>
    </ligand>
</feature>
<dbReference type="GO" id="GO:0003924">
    <property type="term" value="F:GTPase activity"/>
    <property type="evidence" value="ECO:0007669"/>
    <property type="project" value="InterPro"/>
</dbReference>
<evidence type="ECO:0000313" key="14">
    <source>
        <dbReference type="Proteomes" id="UP000241769"/>
    </source>
</evidence>
<dbReference type="PROSITE" id="PS51882">
    <property type="entry name" value="G_ALPHA"/>
    <property type="match status" value="1"/>
</dbReference>
<keyword evidence="7" id="KW-0560">Oxidoreductase</keyword>